<feature type="compositionally biased region" description="Polar residues" evidence="1">
    <location>
        <begin position="225"/>
        <end position="236"/>
    </location>
</feature>
<reference evidence="4 5" key="1">
    <citation type="submission" date="2018-03" db="EMBL/GenBank/DDBJ databases">
        <authorList>
            <person name="Guldener U."/>
        </authorList>
    </citation>
    <scope>NUCLEOTIDE SEQUENCE [LARGE SCALE GENOMIC DNA]</scope>
    <source>
        <strain evidence="4 5">NBRC100155</strain>
    </source>
</reference>
<dbReference type="InterPro" id="IPR008266">
    <property type="entry name" value="Tyr_kinase_AS"/>
</dbReference>
<dbReference type="GO" id="GO:0005524">
    <property type="term" value="F:ATP binding"/>
    <property type="evidence" value="ECO:0007669"/>
    <property type="project" value="InterPro"/>
</dbReference>
<dbReference type="InterPro" id="IPR036936">
    <property type="entry name" value="CRIB_dom_sf"/>
</dbReference>
<feature type="compositionally biased region" description="Polar residues" evidence="1">
    <location>
        <begin position="975"/>
        <end position="984"/>
    </location>
</feature>
<feature type="compositionally biased region" description="Low complexity" evidence="1">
    <location>
        <begin position="131"/>
        <end position="162"/>
    </location>
</feature>
<feature type="compositionally biased region" description="Polar residues" evidence="1">
    <location>
        <begin position="45"/>
        <end position="55"/>
    </location>
</feature>
<dbReference type="InterPro" id="IPR000095">
    <property type="entry name" value="CRIB_dom"/>
</dbReference>
<feature type="compositionally biased region" description="Polar residues" evidence="1">
    <location>
        <begin position="613"/>
        <end position="643"/>
    </location>
</feature>
<feature type="domain" description="CRIB" evidence="3">
    <location>
        <begin position="260"/>
        <end position="273"/>
    </location>
</feature>
<keyword evidence="5" id="KW-1185">Reference proteome</keyword>
<feature type="compositionally biased region" description="Low complexity" evidence="1">
    <location>
        <begin position="897"/>
        <end position="919"/>
    </location>
</feature>
<dbReference type="GO" id="GO:0035556">
    <property type="term" value="P:intracellular signal transduction"/>
    <property type="evidence" value="ECO:0007669"/>
    <property type="project" value="TreeGrafter"/>
</dbReference>
<dbReference type="GO" id="GO:0005737">
    <property type="term" value="C:cytoplasm"/>
    <property type="evidence" value="ECO:0007669"/>
    <property type="project" value="TreeGrafter"/>
</dbReference>
<dbReference type="PROSITE" id="PS50108">
    <property type="entry name" value="CRIB"/>
    <property type="match status" value="1"/>
</dbReference>
<dbReference type="GO" id="GO:0043408">
    <property type="term" value="P:regulation of MAPK cascade"/>
    <property type="evidence" value="ECO:0007669"/>
    <property type="project" value="TreeGrafter"/>
</dbReference>
<dbReference type="Gene3D" id="1.10.510.10">
    <property type="entry name" value="Transferase(Phosphotransferase) domain 1"/>
    <property type="match status" value="1"/>
</dbReference>
<dbReference type="PROSITE" id="PS00109">
    <property type="entry name" value="PROTEIN_KINASE_TYR"/>
    <property type="match status" value="1"/>
</dbReference>
<proteinExistence type="predicted"/>
<feature type="compositionally biased region" description="Basic and acidic residues" evidence="1">
    <location>
        <begin position="112"/>
        <end position="122"/>
    </location>
</feature>
<feature type="compositionally biased region" description="Low complexity" evidence="1">
    <location>
        <begin position="347"/>
        <end position="358"/>
    </location>
</feature>
<dbReference type="Pfam" id="PF00786">
    <property type="entry name" value="PBD"/>
    <property type="match status" value="1"/>
</dbReference>
<feature type="region of interest" description="Disordered" evidence="1">
    <location>
        <begin position="347"/>
        <end position="372"/>
    </location>
</feature>
<evidence type="ECO:0000313" key="5">
    <source>
        <dbReference type="Proteomes" id="UP000324022"/>
    </source>
</evidence>
<feature type="domain" description="Protein kinase" evidence="2">
    <location>
        <begin position="1400"/>
        <end position="1660"/>
    </location>
</feature>
<organism evidence="4 5">
    <name type="scientific">Ustilago trichophora</name>
    <dbReference type="NCBI Taxonomy" id="86804"/>
    <lineage>
        <taxon>Eukaryota</taxon>
        <taxon>Fungi</taxon>
        <taxon>Dikarya</taxon>
        <taxon>Basidiomycota</taxon>
        <taxon>Ustilaginomycotina</taxon>
        <taxon>Ustilaginomycetes</taxon>
        <taxon>Ustilaginales</taxon>
        <taxon>Ustilaginaceae</taxon>
        <taxon>Ustilago</taxon>
    </lineage>
</organism>
<feature type="region of interest" description="Disordered" evidence="1">
    <location>
        <begin position="1"/>
        <end position="162"/>
    </location>
</feature>
<evidence type="ECO:0000256" key="1">
    <source>
        <dbReference type="SAM" id="MobiDB-lite"/>
    </source>
</evidence>
<dbReference type="SUPFAM" id="SSF56112">
    <property type="entry name" value="Protein kinase-like (PK-like)"/>
    <property type="match status" value="1"/>
</dbReference>
<feature type="compositionally biased region" description="Low complexity" evidence="1">
    <location>
        <begin position="210"/>
        <end position="224"/>
    </location>
</feature>
<evidence type="ECO:0000313" key="4">
    <source>
        <dbReference type="EMBL" id="SPO23963.1"/>
    </source>
</evidence>
<feature type="region of interest" description="Disordered" evidence="1">
    <location>
        <begin position="1681"/>
        <end position="1702"/>
    </location>
</feature>
<sequence>MLRNPQRDQEAKSSLSLASRMARYRRPSNASPLPSHPSPSPRQYEPQSPHSSKYNYLSPEERRHADVAWSDTSISPYTSQAVSPSVNYDRELPDLPPDALSEIDGNQLASRDFPRTDEEVRSRHFSQYEPLSALSVPSTPSAVSASSSKAESSKQSAALRFASASTSAAVSAGLGLKKLGKKASAARLRRPNTTQQQAQERDASYSALRSAGSSKSGTDDTTSSIQSNQDTPTTSFEVDQTRHLDPYNTNTFVDSADPAIGLPYDVSHNVHVDIGPHGYTGLPSSWAQVLLQEGMNQQDIYDDPQAAARFVEEKTEYFVQRAVESGADPDDTRRILTQRLAADADLSALLATTPSTRPSRPRRDSVESRASSSYSSVLDKGWDLSSPPKLQAASKFSPLPAKSPLLPDFAAEDYDDWASSLLSSIPSNATESKAAALKAAKRASHRRSRSLSQLVGANSLNGLGIGIAADDTPRRTVQRERDLLSASNATPKASQRMRASIGLDARTARAADDLSLPKTSASKLTQSLEDEVQERLRESLDIGKTNGIDLDEDDEVEHVQIAQAAIATKGVLRPVRASQLSARKVSPSAASLDFGSPHMSPSGSVSDLHARSSRSPSYNDGRSPSSLSDTRMSRSGSTESYATAGSRPGFVSRGSFSNAPPKIYTENVSTYVDRDMTSSPLETSSSGHSSMRMRSPALTVATSSMGHGSHPGYLNRASPSPSLSVRDSVSPEVPPKDGDWRSRSPALSVSASESGDGAASPAATSRWRIAKKGPSSLDSGHGHVTGHQTQDSWTSTAPSITSSDGSHSVTRGLGLRERRQAPPRIYPPSTSTRWAQIAHHDDSNSPLGVSGSVRRPQQSPTAHAPMQRKPSVDSLSRPDRSPMSDHSPGSVSLEYGSQSTQSQHRQQQQQVVDRSSLLSAQSDGDAGGFGAQRRPQYLPSTTSPVSADGRSPLSGFHSHSPGIGQGARSDRGRGSISSYASSRDSMGPPLPPPKPTVVVRRQPEYIMPGADGFYTMPSNSGPTQRGAGGSTAATSLHHDRLRPPPLSPALSPSSSTEASDYQATIEEWMRDDFSDRSPATTTFSEACPSPSSSSRDSPLPPLPKEEEENSETQRMSPYMRRPAPTTSSPGPESSESTWRKAKPASPAPPAEHPSQGSASVSVVSASAPRLASIVPPRLELSEALRGTSSFATKHPPPPSPGGSVEMLDDNPHRAYALSQDVDTNILPSRVSDKKGERIRERDRDDTRSIISIGPRAREDARRFPVSMHYASGFDTASMLGDDSEAIRSFRELMLARQSMDLEEMLPMQMGLDSAPPVPALPSMKELEAKLAAADQLRAEEALQPKSKASVVARAASQTESVLSAASPSFSITDLDAEALPPKLSHLREALNLQTLRKDVLQDLQMIGDGESGPVFAANDVVKKRRVAIKMVQFAADVNEEPSARLLGLSKEVRVWRRCRHVNVLDLYSTVLADNSIWIVQELAERSLADVIAWKDSGVDLNEARMSRIMGDLLEALQFLHGKGVLHRDVRSDNVMVSSSGVCKLSDFTHAGELSAGVTSRHSVIGTPYWMAPEVIKADSYDMRCDVWSLGVVLWEMIEGDPPRVDFPPLRAITLTATLGLPALKDPSSLSHELKSFLHWATEMDAEKRPSAEMLAMSDFLSDPCSRASIVAMLEEARNAEMEAERLETAEGDAAGASADVGQDAVGDAVRANVLRQRDSWSSDSTTKG</sequence>
<feature type="region of interest" description="Disordered" evidence="1">
    <location>
        <begin position="1009"/>
        <end position="1163"/>
    </location>
</feature>
<feature type="region of interest" description="Disordered" evidence="1">
    <location>
        <begin position="582"/>
        <end position="997"/>
    </location>
</feature>
<feature type="region of interest" description="Disordered" evidence="1">
    <location>
        <begin position="181"/>
        <end position="236"/>
    </location>
</feature>
<dbReference type="OrthoDB" id="2553267at2759"/>
<feature type="compositionally biased region" description="Low complexity" evidence="1">
    <location>
        <begin position="1124"/>
        <end position="1136"/>
    </location>
</feature>
<dbReference type="GO" id="GO:0004713">
    <property type="term" value="F:protein tyrosine kinase activity"/>
    <property type="evidence" value="ECO:0007669"/>
    <property type="project" value="InterPro"/>
</dbReference>
<dbReference type="InterPro" id="IPR011009">
    <property type="entry name" value="Kinase-like_dom_sf"/>
</dbReference>
<feature type="compositionally biased region" description="Polar residues" evidence="1">
    <location>
        <begin position="786"/>
        <end position="809"/>
    </location>
</feature>
<feature type="compositionally biased region" description="Polar residues" evidence="1">
    <location>
        <begin position="717"/>
        <end position="727"/>
    </location>
</feature>
<keyword evidence="4" id="KW-0808">Transferase</keyword>
<evidence type="ECO:0000259" key="2">
    <source>
        <dbReference type="PROSITE" id="PS50011"/>
    </source>
</evidence>
<keyword evidence="4" id="KW-0418">Kinase</keyword>
<dbReference type="Gene3D" id="3.90.810.10">
    <property type="entry name" value="CRIB domain"/>
    <property type="match status" value="1"/>
</dbReference>
<dbReference type="SMART" id="SM00285">
    <property type="entry name" value="PBD"/>
    <property type="match status" value="1"/>
</dbReference>
<dbReference type="Proteomes" id="UP000324022">
    <property type="component" value="Unassembled WGS sequence"/>
</dbReference>
<dbReference type="Pfam" id="PF00069">
    <property type="entry name" value="Pkinase"/>
    <property type="match status" value="1"/>
</dbReference>
<feature type="compositionally biased region" description="Low complexity" evidence="1">
    <location>
        <begin position="684"/>
        <end position="695"/>
    </location>
</feature>
<dbReference type="PROSITE" id="PS50011">
    <property type="entry name" value="PROTEIN_KINASE_DOM"/>
    <property type="match status" value="1"/>
</dbReference>
<gene>
    <name evidence="4" type="ORF">UTRI_03500_B</name>
</gene>
<dbReference type="SMART" id="SM00219">
    <property type="entry name" value="TyrKc"/>
    <property type="match status" value="1"/>
</dbReference>
<dbReference type="EMBL" id="OOIN01000006">
    <property type="protein sequence ID" value="SPO23963.1"/>
    <property type="molecule type" value="Genomic_DNA"/>
</dbReference>
<evidence type="ECO:0000259" key="3">
    <source>
        <dbReference type="PROSITE" id="PS50108"/>
    </source>
</evidence>
<name>A0A5C3DZT4_9BASI</name>
<dbReference type="GO" id="GO:0004674">
    <property type="term" value="F:protein serine/threonine kinase activity"/>
    <property type="evidence" value="ECO:0007669"/>
    <property type="project" value="TreeGrafter"/>
</dbReference>
<dbReference type="PANTHER" id="PTHR48015:SF35">
    <property type="entry name" value="SERINE_THREONINE-PROTEIN KINASE PAK"/>
    <property type="match status" value="1"/>
</dbReference>
<protein>
    <submittedName>
        <fullName evidence="4">Related to Serine/threonine kinase</fullName>
    </submittedName>
</protein>
<dbReference type="PANTHER" id="PTHR48015">
    <property type="entry name" value="SERINE/THREONINE-PROTEIN KINASE TAO"/>
    <property type="match status" value="1"/>
</dbReference>
<dbReference type="InterPro" id="IPR020635">
    <property type="entry name" value="Tyr_kinase_cat_dom"/>
</dbReference>
<feature type="compositionally biased region" description="Low complexity" evidence="1">
    <location>
        <begin position="1088"/>
        <end position="1097"/>
    </location>
</feature>
<feature type="compositionally biased region" description="Polar residues" evidence="1">
    <location>
        <begin position="70"/>
        <end position="86"/>
    </location>
</feature>
<feature type="compositionally biased region" description="Basic and acidic residues" evidence="1">
    <location>
        <begin position="1"/>
        <end position="11"/>
    </location>
</feature>
<accession>A0A5C3DZT4</accession>
<dbReference type="InterPro" id="IPR000719">
    <property type="entry name" value="Prot_kinase_dom"/>
</dbReference>
<dbReference type="InterPro" id="IPR050285">
    <property type="entry name" value="STE20_Ser/Thr_kinase"/>
</dbReference>